<sequence>MNGSLILREEEEVSLEASLQMKPRNVVVEASAALLSGSDSRNESELEEAPLNIRPSRPFMLEEASLLPAGSMALASVFLTAMVCLFGVVVFWYCRKLRAEEGRRHKVTMTVDTKQLVFHNVDNSAQK</sequence>
<organism evidence="2 3">
    <name type="scientific">Plectus sambesii</name>
    <dbReference type="NCBI Taxonomy" id="2011161"/>
    <lineage>
        <taxon>Eukaryota</taxon>
        <taxon>Metazoa</taxon>
        <taxon>Ecdysozoa</taxon>
        <taxon>Nematoda</taxon>
        <taxon>Chromadorea</taxon>
        <taxon>Plectida</taxon>
        <taxon>Plectina</taxon>
        <taxon>Plectoidea</taxon>
        <taxon>Plectidae</taxon>
        <taxon>Plectus</taxon>
    </lineage>
</organism>
<dbReference type="AlphaFoldDB" id="A0A914WJ57"/>
<accession>A0A914WJ57</accession>
<dbReference type="WBParaSite" id="PSAMB.scaffold4182size15393.g23633.t1">
    <property type="protein sequence ID" value="PSAMB.scaffold4182size15393.g23633.t1"/>
    <property type="gene ID" value="PSAMB.scaffold4182size15393.g23633"/>
</dbReference>
<proteinExistence type="predicted"/>
<dbReference type="Proteomes" id="UP000887566">
    <property type="component" value="Unplaced"/>
</dbReference>
<keyword evidence="2" id="KW-1185">Reference proteome</keyword>
<feature type="transmembrane region" description="Helical" evidence="1">
    <location>
        <begin position="69"/>
        <end position="94"/>
    </location>
</feature>
<keyword evidence="1" id="KW-1133">Transmembrane helix</keyword>
<name>A0A914WJ57_9BILA</name>
<keyword evidence="1" id="KW-0812">Transmembrane</keyword>
<evidence type="ECO:0000256" key="1">
    <source>
        <dbReference type="SAM" id="Phobius"/>
    </source>
</evidence>
<protein>
    <submittedName>
        <fullName evidence="3">Uncharacterized protein</fullName>
    </submittedName>
</protein>
<evidence type="ECO:0000313" key="2">
    <source>
        <dbReference type="Proteomes" id="UP000887566"/>
    </source>
</evidence>
<reference evidence="3" key="1">
    <citation type="submission" date="2022-11" db="UniProtKB">
        <authorList>
            <consortium name="WormBaseParasite"/>
        </authorList>
    </citation>
    <scope>IDENTIFICATION</scope>
</reference>
<evidence type="ECO:0000313" key="3">
    <source>
        <dbReference type="WBParaSite" id="PSAMB.scaffold4182size15393.g23633.t1"/>
    </source>
</evidence>
<keyword evidence="1" id="KW-0472">Membrane</keyword>